<protein>
    <recommendedName>
        <fullName evidence="4">DUF5683 domain-containing protein</fullName>
    </recommendedName>
</protein>
<proteinExistence type="predicted"/>
<name>A0A538T5S8_UNCEI</name>
<feature type="signal peptide" evidence="1">
    <location>
        <begin position="1"/>
        <end position="23"/>
    </location>
</feature>
<organism evidence="2 3">
    <name type="scientific">Eiseniibacteriota bacterium</name>
    <dbReference type="NCBI Taxonomy" id="2212470"/>
    <lineage>
        <taxon>Bacteria</taxon>
        <taxon>Candidatus Eiseniibacteriota</taxon>
    </lineage>
</organism>
<comment type="caution">
    <text evidence="2">The sequence shown here is derived from an EMBL/GenBank/DDBJ whole genome shotgun (WGS) entry which is preliminary data.</text>
</comment>
<evidence type="ECO:0000256" key="1">
    <source>
        <dbReference type="SAM" id="SignalP"/>
    </source>
</evidence>
<accession>A0A538T5S8</accession>
<dbReference type="AlphaFoldDB" id="A0A538T5S8"/>
<evidence type="ECO:0008006" key="4">
    <source>
        <dbReference type="Google" id="ProtNLM"/>
    </source>
</evidence>
<feature type="chain" id="PRO_5021888139" description="DUF5683 domain-containing protein" evidence="1">
    <location>
        <begin position="24"/>
        <end position="263"/>
    </location>
</feature>
<evidence type="ECO:0000313" key="3">
    <source>
        <dbReference type="Proteomes" id="UP000317716"/>
    </source>
</evidence>
<keyword evidence="1" id="KW-0732">Signal</keyword>
<gene>
    <name evidence="2" type="ORF">E6K72_02015</name>
</gene>
<sequence>MRARIAAALLLAGGALLAPRVAAAGHARGTPLALPLVQGGHEPTLILAQRSITRDWGTSEESTYVDVSIPDWKSEGWAMALSGVVPGAGQYYLQEQHSALLFALIELGGWIARVHFDNLDEQLRHEAQVFRGNPEDSSSVWSFARWEHNTGGDPAAIHALYDHDPADFDVRIARDPAYAAGWASGPGPPQDQFRNDLDRADGMLERKKYASTGLWLNHLVAAIDAMRVARIHNIPLQENMHIRLKTAWRSGAPAVRASLERSF</sequence>
<dbReference type="Proteomes" id="UP000317716">
    <property type="component" value="Unassembled WGS sequence"/>
</dbReference>
<evidence type="ECO:0000313" key="2">
    <source>
        <dbReference type="EMBL" id="TMQ58992.1"/>
    </source>
</evidence>
<reference evidence="2 3" key="1">
    <citation type="journal article" date="2019" name="Nat. Microbiol.">
        <title>Mediterranean grassland soil C-N compound turnover is dependent on rainfall and depth, and is mediated by genomically divergent microorganisms.</title>
        <authorList>
            <person name="Diamond S."/>
            <person name="Andeer P.F."/>
            <person name="Li Z."/>
            <person name="Crits-Christoph A."/>
            <person name="Burstein D."/>
            <person name="Anantharaman K."/>
            <person name="Lane K.R."/>
            <person name="Thomas B.C."/>
            <person name="Pan C."/>
            <person name="Northen T.R."/>
            <person name="Banfield J.F."/>
        </authorList>
    </citation>
    <scope>NUCLEOTIDE SEQUENCE [LARGE SCALE GENOMIC DNA]</scope>
    <source>
        <strain evidence="2">WS_2</strain>
    </source>
</reference>
<dbReference type="EMBL" id="VBOS01000061">
    <property type="protein sequence ID" value="TMQ58992.1"/>
    <property type="molecule type" value="Genomic_DNA"/>
</dbReference>